<accession>A0ABS3GNA7</accession>
<feature type="region of interest" description="Disordered" evidence="1">
    <location>
        <begin position="215"/>
        <end position="254"/>
    </location>
</feature>
<comment type="caution">
    <text evidence="2">The sequence shown here is derived from an EMBL/GenBank/DDBJ whole genome shotgun (WGS) entry which is preliminary data.</text>
</comment>
<feature type="compositionally biased region" description="Basic and acidic residues" evidence="1">
    <location>
        <begin position="220"/>
        <end position="243"/>
    </location>
</feature>
<reference evidence="2 3" key="1">
    <citation type="submission" date="2021-03" db="EMBL/GenBank/DDBJ databases">
        <title>First Case of infection caused by Chromobacterium haemolyticum derived from water in China.</title>
        <authorList>
            <person name="Chen J."/>
            <person name="Liu C."/>
        </authorList>
    </citation>
    <scope>NUCLEOTIDE SEQUENCE [LARGE SCALE GENOMIC DNA]</scope>
    <source>
        <strain evidence="2 3">WJ-5</strain>
    </source>
</reference>
<evidence type="ECO:0000313" key="2">
    <source>
        <dbReference type="EMBL" id="MBO0416550.1"/>
    </source>
</evidence>
<dbReference type="Pfam" id="PF03837">
    <property type="entry name" value="RecT"/>
    <property type="match status" value="1"/>
</dbReference>
<gene>
    <name evidence="2" type="ORF">J1C50_13635</name>
</gene>
<keyword evidence="3" id="KW-1185">Reference proteome</keyword>
<dbReference type="EMBL" id="JAFLRD010000010">
    <property type="protein sequence ID" value="MBO0416550.1"/>
    <property type="molecule type" value="Genomic_DNA"/>
</dbReference>
<organism evidence="2 3">
    <name type="scientific">Chromobacterium haemolyticum</name>
    <dbReference type="NCBI Taxonomy" id="394935"/>
    <lineage>
        <taxon>Bacteria</taxon>
        <taxon>Pseudomonadati</taxon>
        <taxon>Pseudomonadota</taxon>
        <taxon>Betaproteobacteria</taxon>
        <taxon>Neisseriales</taxon>
        <taxon>Chromobacteriaceae</taxon>
        <taxon>Chromobacterium</taxon>
    </lineage>
</organism>
<proteinExistence type="predicted"/>
<dbReference type="Proteomes" id="UP000664349">
    <property type="component" value="Unassembled WGS sequence"/>
</dbReference>
<evidence type="ECO:0000256" key="1">
    <source>
        <dbReference type="SAM" id="MobiDB-lite"/>
    </source>
</evidence>
<name>A0ABS3GNA7_9NEIS</name>
<sequence>MSALIEHESIAEVPAFQGHLTSTSALVLDDGSIDRMMRLAEIMASGKATIPQHLRGNSGDCLAVVMQAMQWRMNPFAVAQKTHLVNGVLGYEAQLVAAVVNTSGATKDRLNVEWFGNWEKVIGKFDIRKGEKGEYRVPGWKMADEEGLGVRISATIKGEAEPRVLELLLAQARTRNSTLWADDPKQQLAYLGEKRWARLHAPDVLLGVYTPDELEPSAPAERDITPRAEATKEAPRTRADQLKQRLASKPAPAALPAPSLDDVLLAISTAGGRAQMQAAKEMAGQLSEQDYAVAAKRYQQRVDELRAQAAPATSSASGFDLDGFKNKLASCNDIDTLDVMAADASSLADGPQLDEVSRLYAARRAELGA</sequence>
<evidence type="ECO:0000313" key="3">
    <source>
        <dbReference type="Proteomes" id="UP000664349"/>
    </source>
</evidence>
<protein>
    <submittedName>
        <fullName evidence="2">Recombinase RecT</fullName>
    </submittedName>
</protein>
<dbReference type="InterPro" id="IPR018330">
    <property type="entry name" value="RecT_fam"/>
</dbReference>